<reference evidence="4" key="1">
    <citation type="submission" date="2025-08" db="UniProtKB">
        <authorList>
            <consortium name="RefSeq"/>
        </authorList>
    </citation>
    <scope>IDENTIFICATION</scope>
    <source>
        <tissue evidence="4">Gonads</tissue>
    </source>
</reference>
<gene>
    <name evidence="4" type="primary">LOC106158193</name>
</gene>
<protein>
    <submittedName>
        <fullName evidence="4">Mucin-2</fullName>
    </submittedName>
</protein>
<name>A0A1S3HU27_LINAN</name>
<sequence>MISCTILLLLSVQAIAQSDLWWCQVYPQWCQGAATTTTTTTTTTAAPTTTRGQLSWCEMYPWWCQTTVASTVPSWCQRYPWLCQTTTETPTTTTAPSSTCEGCICGYLLEHWRYRTWNMQACGSGYPPAVQGASLPCPGCACRQCKCNLVKQQFGQEQCPRIGRRKRQSTWGNNICTLMPWIQGCTQTTTTLPPPSDCRNCDCDFLLGEWRSRCGQSTPPQGYMSTNQCQGCSCQECICRFIRNTYNSVCLRLTTEPLPVTAPFSATPTVIDNNSTSPTTVSTTQPSTTAPTTKPTRESMSTVTSTETAATELTTETKTTTAITLPTTETKTTTATTIPTTETTTTVPTTVTAPISVSVTPPTTPPPTTPPPTTPPPTTPPPTTPPPTTPPPTTPPPTTPPPTTPPPTTPPPTTPPPTTPPPTTPPPTTPPPTTPPPTTPPPTTPPPTTPPPTTPPPTTPPPTTTAPPCPCRSPFTFTDHACNTQAECGGPCSYYVGMPFASTGAAGMCQSFGGHLVKFTTAACWSALETYLAGQLGAQDVTMFTCGKVTSFNDPTLVINWWCPGVCGGTASTVSIDDFARATPFVPPTAGDCIAVRYTQNNIHLQFVDCASNHHFICQDTCP</sequence>
<evidence type="ECO:0000313" key="4">
    <source>
        <dbReference type="RefSeq" id="XP_013389550.1"/>
    </source>
</evidence>
<keyword evidence="2" id="KW-0732">Signal</keyword>
<evidence type="ECO:0000256" key="2">
    <source>
        <dbReference type="SAM" id="SignalP"/>
    </source>
</evidence>
<dbReference type="InParanoid" id="A0A1S3HU27"/>
<evidence type="ECO:0000313" key="3">
    <source>
        <dbReference type="Proteomes" id="UP000085678"/>
    </source>
</evidence>
<feature type="signal peptide" evidence="2">
    <location>
        <begin position="1"/>
        <end position="16"/>
    </location>
</feature>
<feature type="compositionally biased region" description="Low complexity" evidence="1">
    <location>
        <begin position="275"/>
        <end position="294"/>
    </location>
</feature>
<feature type="compositionally biased region" description="Low complexity" evidence="1">
    <location>
        <begin position="302"/>
        <end position="311"/>
    </location>
</feature>
<keyword evidence="3" id="KW-1185">Reference proteome</keyword>
<dbReference type="Proteomes" id="UP000085678">
    <property type="component" value="Unplaced"/>
</dbReference>
<dbReference type="GeneID" id="106158193"/>
<dbReference type="Gene3D" id="3.10.100.10">
    <property type="entry name" value="Mannose-Binding Protein A, subunit A"/>
    <property type="match status" value="1"/>
</dbReference>
<feature type="region of interest" description="Disordered" evidence="1">
    <location>
        <begin position="330"/>
        <end position="466"/>
    </location>
</feature>
<dbReference type="SUPFAM" id="SSF56436">
    <property type="entry name" value="C-type lectin-like"/>
    <property type="match status" value="1"/>
</dbReference>
<dbReference type="RefSeq" id="XP_013389550.1">
    <property type="nucleotide sequence ID" value="XM_013534096.1"/>
</dbReference>
<evidence type="ECO:0000256" key="1">
    <source>
        <dbReference type="SAM" id="MobiDB-lite"/>
    </source>
</evidence>
<proteinExistence type="predicted"/>
<feature type="region of interest" description="Disordered" evidence="1">
    <location>
        <begin position="269"/>
        <end position="311"/>
    </location>
</feature>
<dbReference type="PRINTS" id="PR01217">
    <property type="entry name" value="PRICHEXTENSN"/>
</dbReference>
<feature type="compositionally biased region" description="Pro residues" evidence="1">
    <location>
        <begin position="362"/>
        <end position="466"/>
    </location>
</feature>
<accession>A0A1S3HU27</accession>
<feature type="chain" id="PRO_5010251803" evidence="2">
    <location>
        <begin position="17"/>
        <end position="623"/>
    </location>
</feature>
<dbReference type="InterPro" id="IPR016186">
    <property type="entry name" value="C-type_lectin-like/link_sf"/>
</dbReference>
<feature type="compositionally biased region" description="Low complexity" evidence="1">
    <location>
        <begin position="330"/>
        <end position="361"/>
    </location>
</feature>
<dbReference type="InterPro" id="IPR016187">
    <property type="entry name" value="CTDL_fold"/>
</dbReference>
<dbReference type="KEGG" id="lak:106158193"/>
<organism evidence="3 4">
    <name type="scientific">Lingula anatina</name>
    <name type="common">Brachiopod</name>
    <name type="synonym">Lingula unguis</name>
    <dbReference type="NCBI Taxonomy" id="7574"/>
    <lineage>
        <taxon>Eukaryota</taxon>
        <taxon>Metazoa</taxon>
        <taxon>Spiralia</taxon>
        <taxon>Lophotrochozoa</taxon>
        <taxon>Brachiopoda</taxon>
        <taxon>Linguliformea</taxon>
        <taxon>Lingulata</taxon>
        <taxon>Lingulida</taxon>
        <taxon>Linguloidea</taxon>
        <taxon>Lingulidae</taxon>
        <taxon>Lingula</taxon>
    </lineage>
</organism>
<dbReference type="AlphaFoldDB" id="A0A1S3HU27"/>